<evidence type="ECO:0000313" key="2">
    <source>
        <dbReference type="EMBL" id="KAJ8748309.1"/>
    </source>
</evidence>
<evidence type="ECO:0008006" key="4">
    <source>
        <dbReference type="Google" id="ProtNLM"/>
    </source>
</evidence>
<dbReference type="GO" id="GO:0048046">
    <property type="term" value="C:apoplast"/>
    <property type="evidence" value="ECO:0007669"/>
    <property type="project" value="InterPro"/>
</dbReference>
<dbReference type="SUPFAM" id="SSF50685">
    <property type="entry name" value="Barwin-like endoglucanases"/>
    <property type="match status" value="1"/>
</dbReference>
<reference evidence="2 3" key="1">
    <citation type="submission" date="2021-09" db="EMBL/GenBank/DDBJ databases">
        <title>Genomic insights and catalytic innovation underlie evolution of tropane alkaloids biosynthesis.</title>
        <authorList>
            <person name="Wang Y.-J."/>
            <person name="Tian T."/>
            <person name="Huang J.-P."/>
            <person name="Huang S.-X."/>
        </authorList>
    </citation>
    <scope>NUCLEOTIDE SEQUENCE [LARGE SCALE GENOMIC DNA]</scope>
    <source>
        <strain evidence="2">KIB-2018</strain>
        <tissue evidence="2">Leaf</tissue>
    </source>
</reference>
<dbReference type="InterPro" id="IPR044206">
    <property type="entry name" value="EGC1/2"/>
</dbReference>
<name>A0AAV8S897_9ROSI</name>
<feature type="signal peptide" evidence="1">
    <location>
        <begin position="1"/>
        <end position="23"/>
    </location>
</feature>
<accession>A0AAV8S897</accession>
<dbReference type="GO" id="GO:0009627">
    <property type="term" value="P:systemic acquired resistance"/>
    <property type="evidence" value="ECO:0007669"/>
    <property type="project" value="InterPro"/>
</dbReference>
<protein>
    <recommendedName>
        <fullName evidence="4">Expansin-like EG45 domain-containing protein</fullName>
    </recommendedName>
</protein>
<keyword evidence="1" id="KW-0732">Signal</keyword>
<organism evidence="2 3">
    <name type="scientific">Erythroxylum novogranatense</name>
    <dbReference type="NCBI Taxonomy" id="1862640"/>
    <lineage>
        <taxon>Eukaryota</taxon>
        <taxon>Viridiplantae</taxon>
        <taxon>Streptophyta</taxon>
        <taxon>Embryophyta</taxon>
        <taxon>Tracheophyta</taxon>
        <taxon>Spermatophyta</taxon>
        <taxon>Magnoliopsida</taxon>
        <taxon>eudicotyledons</taxon>
        <taxon>Gunneridae</taxon>
        <taxon>Pentapetalae</taxon>
        <taxon>rosids</taxon>
        <taxon>fabids</taxon>
        <taxon>Malpighiales</taxon>
        <taxon>Erythroxylaceae</taxon>
        <taxon>Erythroxylum</taxon>
    </lineage>
</organism>
<feature type="chain" id="PRO_5043967401" description="Expansin-like EG45 domain-containing protein" evidence="1">
    <location>
        <begin position="24"/>
        <end position="127"/>
    </location>
</feature>
<dbReference type="Proteomes" id="UP001159364">
    <property type="component" value="Linkage Group LG12"/>
</dbReference>
<gene>
    <name evidence="2" type="ORF">K2173_001728</name>
</gene>
<sequence length="127" mass="13548">MSLLQISVIAFLVTLPLNLDVLAMEYSGTGTAWNSAAGPSITASCKGRGPFHASASDEVWNMGLSCGDYVRVECVGDGCKSSPQFVLASIVDRCTPNCNGATFILPQSGFNEIAEPNYAWVYIKYKA</sequence>
<dbReference type="Gene3D" id="2.40.40.10">
    <property type="entry name" value="RlpA-like domain"/>
    <property type="match status" value="1"/>
</dbReference>
<keyword evidence="3" id="KW-1185">Reference proteome</keyword>
<dbReference type="AlphaFoldDB" id="A0AAV8S897"/>
<dbReference type="EMBL" id="JAIWQS010000012">
    <property type="protein sequence ID" value="KAJ8748309.1"/>
    <property type="molecule type" value="Genomic_DNA"/>
</dbReference>
<proteinExistence type="predicted"/>
<evidence type="ECO:0000313" key="3">
    <source>
        <dbReference type="Proteomes" id="UP001159364"/>
    </source>
</evidence>
<dbReference type="InterPro" id="IPR036908">
    <property type="entry name" value="RlpA-like_sf"/>
</dbReference>
<dbReference type="PANTHER" id="PTHR47295:SF14">
    <property type="entry name" value="OS06G0688300 PROTEIN"/>
    <property type="match status" value="1"/>
</dbReference>
<evidence type="ECO:0000256" key="1">
    <source>
        <dbReference type="SAM" id="SignalP"/>
    </source>
</evidence>
<dbReference type="PANTHER" id="PTHR47295">
    <property type="entry name" value="EG45-LIKE DOMAIN CONTAINING PROTEIN 1-RELATED"/>
    <property type="match status" value="1"/>
</dbReference>
<comment type="caution">
    <text evidence="2">The sequence shown here is derived from an EMBL/GenBank/DDBJ whole genome shotgun (WGS) entry which is preliminary data.</text>
</comment>